<evidence type="ECO:0000313" key="1">
    <source>
        <dbReference type="EMBL" id="MCW8108209.1"/>
    </source>
</evidence>
<dbReference type="InterPro" id="IPR036249">
    <property type="entry name" value="Thioredoxin-like_sf"/>
</dbReference>
<dbReference type="EMBL" id="JAPFRD010000009">
    <property type="protein sequence ID" value="MCW8108209.1"/>
    <property type="molecule type" value="Genomic_DNA"/>
</dbReference>
<name>A0ABT3P620_9ALTE</name>
<dbReference type="Proteomes" id="UP001142810">
    <property type="component" value="Unassembled WGS sequence"/>
</dbReference>
<keyword evidence="2" id="KW-1185">Reference proteome</keyword>
<gene>
    <name evidence="1" type="ORF">OPS25_06850</name>
</gene>
<sequence>MQVKYLCISVFLYVFSLSVYSLTVEKTFYEEHSDPLEQFQTTLQQAKKNNTLILMVIGANWCHDSRALAEQLNSDAVKEVINQHYSLMLVNAGWLTDLSTLLGPLGHPVYFGTPSVFIIDPVHEIILNRPSVQRWQSAHSESDSSLAHYLTLQNEKASERTKLVLTRKSENSQRIAQVLAFEEQQAKRLYHAYSILGPKLAIESQTGHAQELDHLWEEVRKYRYKLQRDLVVLYQSMDNEELYIPEYQRLSFE</sequence>
<dbReference type="RefSeq" id="WP_265616901.1">
    <property type="nucleotide sequence ID" value="NZ_JAPFRD010000009.1"/>
</dbReference>
<accession>A0ABT3P620</accession>
<proteinExistence type="predicted"/>
<evidence type="ECO:0000313" key="2">
    <source>
        <dbReference type="Proteomes" id="UP001142810"/>
    </source>
</evidence>
<comment type="caution">
    <text evidence="1">The sequence shown here is derived from an EMBL/GenBank/DDBJ whole genome shotgun (WGS) entry which is preliminary data.</text>
</comment>
<organism evidence="1 2">
    <name type="scientific">Alteromonas aquimaris</name>
    <dbReference type="NCBI Taxonomy" id="2998417"/>
    <lineage>
        <taxon>Bacteria</taxon>
        <taxon>Pseudomonadati</taxon>
        <taxon>Pseudomonadota</taxon>
        <taxon>Gammaproteobacteria</taxon>
        <taxon>Alteromonadales</taxon>
        <taxon>Alteromonadaceae</taxon>
        <taxon>Alteromonas/Salinimonas group</taxon>
        <taxon>Alteromonas</taxon>
    </lineage>
</organism>
<dbReference type="Gene3D" id="3.40.30.10">
    <property type="entry name" value="Glutaredoxin"/>
    <property type="match status" value="1"/>
</dbReference>
<dbReference type="SUPFAM" id="SSF52833">
    <property type="entry name" value="Thioredoxin-like"/>
    <property type="match status" value="1"/>
</dbReference>
<protein>
    <submittedName>
        <fullName evidence="1">Thioredoxin family protein</fullName>
    </submittedName>
</protein>
<reference evidence="1" key="1">
    <citation type="submission" date="2022-11" db="EMBL/GenBank/DDBJ databases">
        <title>Alteromonas sp. nov., isolated from sea water of the Qingdao.</title>
        <authorList>
            <person name="Wang Q."/>
        </authorList>
    </citation>
    <scope>NUCLEOTIDE SEQUENCE</scope>
    <source>
        <strain evidence="1">ASW11-7</strain>
    </source>
</reference>